<dbReference type="OMA" id="VCRIAME"/>
<evidence type="ECO:0000256" key="2">
    <source>
        <dbReference type="ARBA" id="ARBA00022741"/>
    </source>
</evidence>
<keyword evidence="2 5" id="KW-0547">Nucleotide-binding</keyword>
<keyword evidence="9" id="KW-1185">Reference proteome</keyword>
<protein>
    <recommendedName>
        <fullName evidence="7">Protein kinase domain-containing protein</fullName>
    </recommendedName>
</protein>
<dbReference type="InterPro" id="IPR017441">
    <property type="entry name" value="Protein_kinase_ATP_BS"/>
</dbReference>
<feature type="compositionally biased region" description="Low complexity" evidence="6">
    <location>
        <begin position="609"/>
        <end position="620"/>
    </location>
</feature>
<feature type="domain" description="Protein kinase" evidence="7">
    <location>
        <begin position="315"/>
        <end position="579"/>
    </location>
</feature>
<dbReference type="AlphaFoldDB" id="A0A0N1PFY6"/>
<dbReference type="SUPFAM" id="SSF56112">
    <property type="entry name" value="Protein kinase-like (PK-like)"/>
    <property type="match status" value="1"/>
</dbReference>
<feature type="region of interest" description="Disordered" evidence="6">
    <location>
        <begin position="926"/>
        <end position="960"/>
    </location>
</feature>
<dbReference type="Gene3D" id="1.10.510.10">
    <property type="entry name" value="Transferase(Phosphotransferase) domain 1"/>
    <property type="match status" value="1"/>
</dbReference>
<feature type="compositionally biased region" description="Polar residues" evidence="6">
    <location>
        <begin position="632"/>
        <end position="647"/>
    </location>
</feature>
<feature type="binding site" evidence="5">
    <location>
        <position position="344"/>
    </location>
    <ligand>
        <name>ATP</name>
        <dbReference type="ChEBI" id="CHEBI:30616"/>
    </ligand>
</feature>
<keyword evidence="4 5" id="KW-0067">ATP-binding</keyword>
<dbReference type="GO" id="GO:0004672">
    <property type="term" value="F:protein kinase activity"/>
    <property type="evidence" value="ECO:0007669"/>
    <property type="project" value="InterPro"/>
</dbReference>
<feature type="compositionally biased region" description="Polar residues" evidence="6">
    <location>
        <begin position="109"/>
        <end position="124"/>
    </location>
</feature>
<proteinExistence type="predicted"/>
<evidence type="ECO:0000259" key="7">
    <source>
        <dbReference type="PROSITE" id="PS50011"/>
    </source>
</evidence>
<evidence type="ECO:0000313" key="9">
    <source>
        <dbReference type="Proteomes" id="UP000038009"/>
    </source>
</evidence>
<feature type="compositionally biased region" description="Polar residues" evidence="6">
    <location>
        <begin position="13"/>
        <end position="22"/>
    </location>
</feature>
<feature type="compositionally biased region" description="Polar residues" evidence="6">
    <location>
        <begin position="72"/>
        <end position="82"/>
    </location>
</feature>
<feature type="region of interest" description="Disordered" evidence="6">
    <location>
        <begin position="609"/>
        <end position="654"/>
    </location>
</feature>
<evidence type="ECO:0000256" key="4">
    <source>
        <dbReference type="ARBA" id="ARBA00022840"/>
    </source>
</evidence>
<comment type="caution">
    <text evidence="8">The sequence shown here is derived from an EMBL/GenBank/DDBJ whole genome shotgun (WGS) entry which is preliminary data.</text>
</comment>
<organism evidence="8 9">
    <name type="scientific">Leptomonas seymouri</name>
    <dbReference type="NCBI Taxonomy" id="5684"/>
    <lineage>
        <taxon>Eukaryota</taxon>
        <taxon>Discoba</taxon>
        <taxon>Euglenozoa</taxon>
        <taxon>Kinetoplastea</taxon>
        <taxon>Metakinetoplastina</taxon>
        <taxon>Trypanosomatida</taxon>
        <taxon>Trypanosomatidae</taxon>
        <taxon>Leishmaniinae</taxon>
        <taxon>Leptomonas</taxon>
    </lineage>
</organism>
<name>A0A0N1PFY6_LEPSE</name>
<keyword evidence="1" id="KW-0808">Transferase</keyword>
<evidence type="ECO:0000256" key="1">
    <source>
        <dbReference type="ARBA" id="ARBA00022679"/>
    </source>
</evidence>
<gene>
    <name evidence="8" type="ORF">ABL78_1287</name>
</gene>
<dbReference type="Proteomes" id="UP000038009">
    <property type="component" value="Unassembled WGS sequence"/>
</dbReference>
<dbReference type="VEuPathDB" id="TriTrypDB:Lsey_0020_0360"/>
<keyword evidence="3" id="KW-0418">Kinase</keyword>
<evidence type="ECO:0000256" key="3">
    <source>
        <dbReference type="ARBA" id="ARBA00022777"/>
    </source>
</evidence>
<sequence length="1118" mass="119418">MEDDNDKLIGSGSRRSCGSTASRADDEDDYMGSSTSTAGPPPNSNIQTGRFTRPQWSLATGKPQRSGRDSETSSCSTRTLKINCTEGYRPGSGPEDSCTYSNRMHESNSRTMSNTSVSVSPMGSSTPQEWGMSFRLFNTSRFLPGASQSRHREGSASFMYRNTFMHHRHGRGNSIGIDNERPLNSTFTTHQPHSSFSGIFGGQSSRVSFWPPESSVSGVLPSAPAFGGMNGGGSCSMGSPLLCSSRYPSTTFSPRAACAWDSVHRAVASCAMGSVACTLSQAQMELSVAMNALRAYISLCGKTIIHGDAQHLVEIKKGFLIGAGGFAKVFVGVNTVRGELVAIKEIDISGVEDISALNEIEGEFALLKSLHHPNIVSYALFEHSKSQRVCRIVMELLAGDSTLHLLQKFGPLTEAVLRIMTRNILRAIRFLHSEGIFHRDIKPANILVSHRGEVKLCDFGCSKRVSELNKAASCIIGTPVYMAPEFIRGEADHKADIWSLACSLFELATGLVPWYHSCVKDNIPLMFYITTTNDSPVVFPTLEAKNEFSPEFLNFMDLCFTRSVVNRPEAAELLMHPWIMGTRLPVVVSPHSTFLNLHQDNIMTLKGFSSPGKSSPFSSSRDSAVERDDTNVNESDGLQKSVSTSPTLGPAEEEVACQQDLEGVAAATALDLCVALLYPPDMSVRVSQEPGPMEVGSATGDTSPSLTRTLSIPSPALSHRGPVSVSLGESMSPVFTPELSMVHDNFYYNQVSLGASAGNFVLPQGLDFDGAPPLQQYLRINEDGNLDMVHLPEDEVEDSTHQRSPAADSVYGALHPGRVISPAYQSSFNRSSPSSRIAAGLSPLAGTDRTFSPLLTANGILSRGESPSRSGTSAPPSPQGIPAPPLLHRPAPLAAASIIAAAATTSQPGSHHESPYMSRISPISVSKAGSNRDAATPQTPRSDSSASIHRSGSFSALPEKLKPHADGKLHMSFCFSTTPGHAVNVELNVDVADVQCKVVDNHPNFVVAFTDDVRNQITNRIKEVSVLSTPTNSTAHPAASGSFPTSVSSGADIHGPAVGNHFYTGPAFPSSSLRPIPRQLSRMSAGSAARLLSVPQDGIINSQPASVEVSSNPSSHAS</sequence>
<dbReference type="InterPro" id="IPR050538">
    <property type="entry name" value="MAP_kinase_kinase_kinase"/>
</dbReference>
<dbReference type="PROSITE" id="PS00108">
    <property type="entry name" value="PROTEIN_KINASE_ST"/>
    <property type="match status" value="1"/>
</dbReference>
<accession>A0A0N1PFY6</accession>
<feature type="region of interest" description="Disordered" evidence="6">
    <location>
        <begin position="859"/>
        <end position="888"/>
    </location>
</feature>
<reference evidence="8 9" key="1">
    <citation type="journal article" date="2015" name="PLoS Pathog.">
        <title>Leptomonas seymouri: Adaptations to the Dixenous Life Cycle Analyzed by Genome Sequencing, Transcriptome Profiling and Co-infection with Leishmania donovani.</title>
        <authorList>
            <person name="Kraeva N."/>
            <person name="Butenko A."/>
            <person name="Hlavacova J."/>
            <person name="Kostygov A."/>
            <person name="Myskova J."/>
            <person name="Grybchuk D."/>
            <person name="Lestinova T."/>
            <person name="Votypka J."/>
            <person name="Volf P."/>
            <person name="Opperdoes F."/>
            <person name="Flegontov P."/>
            <person name="Lukes J."/>
            <person name="Yurchenko V."/>
        </authorList>
    </citation>
    <scope>NUCLEOTIDE SEQUENCE [LARGE SCALE GENOMIC DNA]</scope>
    <source>
        <strain evidence="8 9">ATCC 30220</strain>
    </source>
</reference>
<feature type="region of interest" description="Disordered" evidence="6">
    <location>
        <begin position="1028"/>
        <end position="1047"/>
    </location>
</feature>
<dbReference type="Pfam" id="PF00069">
    <property type="entry name" value="Pkinase"/>
    <property type="match status" value="1"/>
</dbReference>
<dbReference type="PANTHER" id="PTHR48016">
    <property type="entry name" value="MAP KINASE KINASE KINASE SSK2-RELATED-RELATED"/>
    <property type="match status" value="1"/>
</dbReference>
<evidence type="ECO:0000256" key="6">
    <source>
        <dbReference type="SAM" id="MobiDB-lite"/>
    </source>
</evidence>
<dbReference type="InterPro" id="IPR011009">
    <property type="entry name" value="Kinase-like_dom_sf"/>
</dbReference>
<dbReference type="EMBL" id="LJSK01000020">
    <property type="protein sequence ID" value="KPI89622.1"/>
    <property type="molecule type" value="Genomic_DNA"/>
</dbReference>
<dbReference type="FunFam" id="1.10.510.10:FF:001164">
    <property type="entry name" value="Protein kinase, putative"/>
    <property type="match status" value="1"/>
</dbReference>
<feature type="compositionally biased region" description="Polar residues" evidence="6">
    <location>
        <begin position="32"/>
        <end position="58"/>
    </location>
</feature>
<evidence type="ECO:0000256" key="5">
    <source>
        <dbReference type="PROSITE-ProRule" id="PRU10141"/>
    </source>
</evidence>
<dbReference type="SMART" id="SM00220">
    <property type="entry name" value="S_TKc"/>
    <property type="match status" value="1"/>
</dbReference>
<dbReference type="GO" id="GO:0005524">
    <property type="term" value="F:ATP binding"/>
    <property type="evidence" value="ECO:0007669"/>
    <property type="project" value="UniProtKB-UniRule"/>
</dbReference>
<feature type="compositionally biased region" description="Pro residues" evidence="6">
    <location>
        <begin position="875"/>
        <end position="887"/>
    </location>
</feature>
<dbReference type="CDD" id="cd06606">
    <property type="entry name" value="STKc_MAPKKK"/>
    <property type="match status" value="1"/>
</dbReference>
<dbReference type="PROSITE" id="PS00107">
    <property type="entry name" value="PROTEIN_KINASE_ATP"/>
    <property type="match status" value="1"/>
</dbReference>
<dbReference type="PROSITE" id="PS50011">
    <property type="entry name" value="PROTEIN_KINASE_DOM"/>
    <property type="match status" value="1"/>
</dbReference>
<evidence type="ECO:0000313" key="8">
    <source>
        <dbReference type="EMBL" id="KPI89622.1"/>
    </source>
</evidence>
<dbReference type="PANTHER" id="PTHR48016:SF56">
    <property type="entry name" value="MAPKK KINASE"/>
    <property type="match status" value="1"/>
</dbReference>
<dbReference type="InterPro" id="IPR008271">
    <property type="entry name" value="Ser/Thr_kinase_AS"/>
</dbReference>
<dbReference type="InterPro" id="IPR000719">
    <property type="entry name" value="Prot_kinase_dom"/>
</dbReference>
<feature type="region of interest" description="Disordered" evidence="6">
    <location>
        <begin position="689"/>
        <end position="723"/>
    </location>
</feature>
<feature type="compositionally biased region" description="Polar residues" evidence="6">
    <location>
        <begin position="699"/>
        <end position="712"/>
    </location>
</feature>
<feature type="compositionally biased region" description="Polar residues" evidence="6">
    <location>
        <begin position="936"/>
        <end position="954"/>
    </location>
</feature>
<feature type="region of interest" description="Disordered" evidence="6">
    <location>
        <begin position="1"/>
        <end position="124"/>
    </location>
</feature>
<dbReference type="OrthoDB" id="10252354at2759"/>